<keyword evidence="3" id="KW-0808">Transferase</keyword>
<sequence length="558" mass="61159">MLVSPHVVQQRGCVRLLVVGMLVIVSVLVLKHVQQRQRLPGVAGLGLLAPSPKTPSTCHPELAAIDGLASDLTAAFKYSRRCVQPVFRPEHTSTSHAAVRRKPTAMAGQLIHGEGEVMVVNRTAASCGPPEPLPCEPLLLDVPQPYPATTNYSHLLFGVASSHGRLLKALDGFAHWLGGTEARLMAIVQEHDEEGEEGAAANDNRGKTKDTQQQLAGLERAYRARGVRLTALPPQNKAARTVVQNHFAVLAVLLEAASPEARWLGIVDDDTFVPSLYKLDATLAKHDHARPTWLGALSEDFDAMARWGYMAYGGAGVFVSVPLARELAPHMVQCLQQKKGERVGGPMTIAGASSSSSSSFFSSSSGKAGWKTTGDGLLRDCIYRHSTTKLTVVPGLYQHDLYGDIDGFYESGVLPLSVHHWRSWYKAPLPAMATVNRLCGDCFLERFLWNSPDTKPPVTLLSNGYSITQYHRDVPDLTHMELTWSHAGSEFDFSLGPLRPALNETQKKSYRLQEAIVDDKTGTLRQVYVYKGEFFADEMDEVFELVWKTDVNKDKGGI</sequence>
<accession>A0ABP0CK01</accession>
<comment type="subcellular location">
    <subcellularLocation>
        <location evidence="8">Endomembrane system</location>
        <topology evidence="8">Single-pass membrane protein</topology>
    </subcellularLocation>
    <subcellularLocation>
        <location evidence="1">Membrane</location>
        <topology evidence="1">Single-pass type II membrane protein</topology>
    </subcellularLocation>
</comment>
<keyword evidence="6 10" id="KW-1133">Transmembrane helix</keyword>
<dbReference type="Gene3D" id="3.90.550.50">
    <property type="match status" value="1"/>
</dbReference>
<name>A0ABP0CK01_9PEZI</name>
<evidence type="ECO:0000256" key="3">
    <source>
        <dbReference type="ARBA" id="ARBA00022679"/>
    </source>
</evidence>
<keyword evidence="13" id="KW-1185">Reference proteome</keyword>
<dbReference type="Proteomes" id="UP001642405">
    <property type="component" value="Unassembled WGS sequence"/>
</dbReference>
<keyword evidence="4 10" id="KW-0812">Transmembrane</keyword>
<keyword evidence="2" id="KW-0328">Glycosyltransferase</keyword>
<evidence type="ECO:0000256" key="9">
    <source>
        <dbReference type="SAM" id="MobiDB-lite"/>
    </source>
</evidence>
<organism evidence="12 13">
    <name type="scientific">Sporothrix curviconia</name>
    <dbReference type="NCBI Taxonomy" id="1260050"/>
    <lineage>
        <taxon>Eukaryota</taxon>
        <taxon>Fungi</taxon>
        <taxon>Dikarya</taxon>
        <taxon>Ascomycota</taxon>
        <taxon>Pezizomycotina</taxon>
        <taxon>Sordariomycetes</taxon>
        <taxon>Sordariomycetidae</taxon>
        <taxon>Ophiostomatales</taxon>
        <taxon>Ophiostomataceae</taxon>
        <taxon>Sporothrix</taxon>
    </lineage>
</organism>
<feature type="region of interest" description="Disordered" evidence="9">
    <location>
        <begin position="192"/>
        <end position="214"/>
    </location>
</feature>
<evidence type="ECO:0000256" key="7">
    <source>
        <dbReference type="ARBA" id="ARBA00023136"/>
    </source>
</evidence>
<evidence type="ECO:0000313" key="13">
    <source>
        <dbReference type="Proteomes" id="UP001642405"/>
    </source>
</evidence>
<keyword evidence="5" id="KW-0735">Signal-anchor</keyword>
<dbReference type="PANTHER" id="PTHR10811">
    <property type="entry name" value="FRINGE-RELATED"/>
    <property type="match status" value="1"/>
</dbReference>
<evidence type="ECO:0000259" key="11">
    <source>
        <dbReference type="Pfam" id="PF02434"/>
    </source>
</evidence>
<gene>
    <name evidence="12" type="ORF">SCUCBS95973_007905</name>
</gene>
<evidence type="ECO:0000256" key="10">
    <source>
        <dbReference type="SAM" id="Phobius"/>
    </source>
</evidence>
<keyword evidence="7 10" id="KW-0472">Membrane</keyword>
<evidence type="ECO:0000313" key="12">
    <source>
        <dbReference type="EMBL" id="CAK7231411.1"/>
    </source>
</evidence>
<evidence type="ECO:0000256" key="2">
    <source>
        <dbReference type="ARBA" id="ARBA00022676"/>
    </source>
</evidence>
<dbReference type="Pfam" id="PF02434">
    <property type="entry name" value="Fringe"/>
    <property type="match status" value="1"/>
</dbReference>
<feature type="transmembrane region" description="Helical" evidence="10">
    <location>
        <begin position="12"/>
        <end position="30"/>
    </location>
</feature>
<reference evidence="12 13" key="1">
    <citation type="submission" date="2024-01" db="EMBL/GenBank/DDBJ databases">
        <authorList>
            <person name="Allen C."/>
            <person name="Tagirdzhanova G."/>
        </authorList>
    </citation>
    <scope>NUCLEOTIDE SEQUENCE [LARGE SCALE GENOMIC DNA]</scope>
</reference>
<feature type="domain" description="Fringe-like glycosyltransferase" evidence="11">
    <location>
        <begin position="257"/>
        <end position="343"/>
    </location>
</feature>
<proteinExistence type="predicted"/>
<dbReference type="InterPro" id="IPR003378">
    <property type="entry name" value="Fringe-like_glycosylTrfase"/>
</dbReference>
<evidence type="ECO:0000256" key="5">
    <source>
        <dbReference type="ARBA" id="ARBA00022968"/>
    </source>
</evidence>
<evidence type="ECO:0000256" key="8">
    <source>
        <dbReference type="ARBA" id="ARBA00037847"/>
    </source>
</evidence>
<evidence type="ECO:0000256" key="4">
    <source>
        <dbReference type="ARBA" id="ARBA00022692"/>
    </source>
</evidence>
<dbReference type="EMBL" id="CAWUHB010000058">
    <property type="protein sequence ID" value="CAK7231411.1"/>
    <property type="molecule type" value="Genomic_DNA"/>
</dbReference>
<protein>
    <recommendedName>
        <fullName evidence="11">Fringe-like glycosyltransferase domain-containing protein</fullName>
    </recommendedName>
</protein>
<evidence type="ECO:0000256" key="1">
    <source>
        <dbReference type="ARBA" id="ARBA00004606"/>
    </source>
</evidence>
<comment type="caution">
    <text evidence="12">The sequence shown here is derived from an EMBL/GenBank/DDBJ whole genome shotgun (WGS) entry which is preliminary data.</text>
</comment>
<evidence type="ECO:0000256" key="6">
    <source>
        <dbReference type="ARBA" id="ARBA00022989"/>
    </source>
</evidence>